<accession>A0ABD2XGU5</accession>
<feature type="region of interest" description="Disordered" evidence="2">
    <location>
        <begin position="159"/>
        <end position="178"/>
    </location>
</feature>
<proteinExistence type="predicted"/>
<gene>
    <name evidence="3" type="ORF">TKK_003044</name>
</gene>
<feature type="compositionally biased region" description="Polar residues" evidence="2">
    <location>
        <begin position="1786"/>
        <end position="1801"/>
    </location>
</feature>
<feature type="compositionally biased region" description="Basic and acidic residues" evidence="2">
    <location>
        <begin position="1735"/>
        <end position="1746"/>
    </location>
</feature>
<feature type="compositionally biased region" description="Basic and acidic residues" evidence="2">
    <location>
        <begin position="1"/>
        <end position="13"/>
    </location>
</feature>
<feature type="coiled-coil region" evidence="1">
    <location>
        <begin position="2379"/>
        <end position="2411"/>
    </location>
</feature>
<evidence type="ECO:0000313" key="4">
    <source>
        <dbReference type="Proteomes" id="UP001627154"/>
    </source>
</evidence>
<organism evidence="3 4">
    <name type="scientific">Trichogramma kaykai</name>
    <dbReference type="NCBI Taxonomy" id="54128"/>
    <lineage>
        <taxon>Eukaryota</taxon>
        <taxon>Metazoa</taxon>
        <taxon>Ecdysozoa</taxon>
        <taxon>Arthropoda</taxon>
        <taxon>Hexapoda</taxon>
        <taxon>Insecta</taxon>
        <taxon>Pterygota</taxon>
        <taxon>Neoptera</taxon>
        <taxon>Endopterygota</taxon>
        <taxon>Hymenoptera</taxon>
        <taxon>Apocrita</taxon>
        <taxon>Proctotrupomorpha</taxon>
        <taxon>Chalcidoidea</taxon>
        <taxon>Trichogrammatidae</taxon>
        <taxon>Trichogramma</taxon>
    </lineage>
</organism>
<reference evidence="3 4" key="1">
    <citation type="journal article" date="2024" name="bioRxiv">
        <title>A reference genome for Trichogramma kaykai: A tiny desert-dwelling parasitoid wasp with competing sex-ratio distorters.</title>
        <authorList>
            <person name="Culotta J."/>
            <person name="Lindsey A.R."/>
        </authorList>
    </citation>
    <scope>NUCLEOTIDE SEQUENCE [LARGE SCALE GENOMIC DNA]</scope>
    <source>
        <strain evidence="3 4">KSX58</strain>
    </source>
</reference>
<feature type="region of interest" description="Disordered" evidence="2">
    <location>
        <begin position="355"/>
        <end position="389"/>
    </location>
</feature>
<comment type="caution">
    <text evidence="3">The sequence shown here is derived from an EMBL/GenBank/DDBJ whole genome shotgun (WGS) entry which is preliminary data.</text>
</comment>
<feature type="region of interest" description="Disordered" evidence="2">
    <location>
        <begin position="192"/>
        <end position="322"/>
    </location>
</feature>
<feature type="region of interest" description="Disordered" evidence="2">
    <location>
        <begin position="1466"/>
        <end position="1514"/>
    </location>
</feature>
<feature type="region of interest" description="Disordered" evidence="2">
    <location>
        <begin position="1156"/>
        <end position="1186"/>
    </location>
</feature>
<feature type="compositionally biased region" description="Basic and acidic residues" evidence="2">
    <location>
        <begin position="159"/>
        <end position="174"/>
    </location>
</feature>
<dbReference type="InterPro" id="IPR028750">
    <property type="entry name" value="CEP350/CC187"/>
</dbReference>
<feature type="region of interest" description="Disordered" evidence="2">
    <location>
        <begin position="2096"/>
        <end position="2117"/>
    </location>
</feature>
<evidence type="ECO:0000256" key="2">
    <source>
        <dbReference type="SAM" id="MobiDB-lite"/>
    </source>
</evidence>
<keyword evidence="1" id="KW-0175">Coiled coil</keyword>
<feature type="compositionally biased region" description="Basic and acidic residues" evidence="2">
    <location>
        <begin position="361"/>
        <end position="375"/>
    </location>
</feature>
<feature type="compositionally biased region" description="Polar residues" evidence="2">
    <location>
        <begin position="1088"/>
        <end position="1099"/>
    </location>
</feature>
<feature type="compositionally biased region" description="Basic and acidic residues" evidence="2">
    <location>
        <begin position="261"/>
        <end position="270"/>
    </location>
</feature>
<feature type="region of interest" description="Disordered" evidence="2">
    <location>
        <begin position="1886"/>
        <end position="1922"/>
    </location>
</feature>
<feature type="compositionally biased region" description="Basic and acidic residues" evidence="2">
    <location>
        <begin position="1102"/>
        <end position="1111"/>
    </location>
</feature>
<evidence type="ECO:0000256" key="1">
    <source>
        <dbReference type="SAM" id="Coils"/>
    </source>
</evidence>
<feature type="compositionally biased region" description="Polar residues" evidence="2">
    <location>
        <begin position="1495"/>
        <end position="1507"/>
    </location>
</feature>
<dbReference type="PANTHER" id="PTHR13958:SF3">
    <property type="entry name" value="CAP-GLY DOMAIN-CONTAINING PROTEIN-RELATED"/>
    <property type="match status" value="1"/>
</dbReference>
<feature type="compositionally biased region" description="Polar residues" evidence="2">
    <location>
        <begin position="973"/>
        <end position="990"/>
    </location>
</feature>
<feature type="region of interest" description="Disordered" evidence="2">
    <location>
        <begin position="973"/>
        <end position="998"/>
    </location>
</feature>
<feature type="region of interest" description="Disordered" evidence="2">
    <location>
        <begin position="586"/>
        <end position="617"/>
    </location>
</feature>
<evidence type="ECO:0000313" key="3">
    <source>
        <dbReference type="EMBL" id="KAL3404588.1"/>
    </source>
</evidence>
<feature type="region of interest" description="Disordered" evidence="2">
    <location>
        <begin position="2277"/>
        <end position="2325"/>
    </location>
</feature>
<dbReference type="Proteomes" id="UP001627154">
    <property type="component" value="Unassembled WGS sequence"/>
</dbReference>
<feature type="compositionally biased region" description="Basic and acidic residues" evidence="2">
    <location>
        <begin position="1755"/>
        <end position="1772"/>
    </location>
</feature>
<dbReference type="PANTHER" id="PTHR13958">
    <property type="entry name" value="CENTROSOME-ASSOCIATED PROTEIN 350"/>
    <property type="match status" value="1"/>
</dbReference>
<feature type="compositionally biased region" description="Polar residues" evidence="2">
    <location>
        <begin position="2297"/>
        <end position="2307"/>
    </location>
</feature>
<dbReference type="EMBL" id="JBJJXI010000025">
    <property type="protein sequence ID" value="KAL3404588.1"/>
    <property type="molecule type" value="Genomic_DNA"/>
</dbReference>
<name>A0ABD2XGU5_9HYME</name>
<evidence type="ECO:0008006" key="5">
    <source>
        <dbReference type="Google" id="ProtNLM"/>
    </source>
</evidence>
<feature type="compositionally biased region" description="Low complexity" evidence="2">
    <location>
        <begin position="1468"/>
        <end position="1493"/>
    </location>
</feature>
<feature type="compositionally biased region" description="Low complexity" evidence="2">
    <location>
        <begin position="309"/>
        <end position="318"/>
    </location>
</feature>
<feature type="region of interest" description="Disordered" evidence="2">
    <location>
        <begin position="833"/>
        <end position="852"/>
    </location>
</feature>
<feature type="compositionally biased region" description="Basic and acidic residues" evidence="2">
    <location>
        <begin position="2096"/>
        <end position="2113"/>
    </location>
</feature>
<feature type="compositionally biased region" description="Basic and acidic residues" evidence="2">
    <location>
        <begin position="2314"/>
        <end position="2325"/>
    </location>
</feature>
<feature type="compositionally biased region" description="Basic and acidic residues" evidence="2">
    <location>
        <begin position="1886"/>
        <end position="1906"/>
    </location>
</feature>
<feature type="region of interest" description="Disordered" evidence="2">
    <location>
        <begin position="1733"/>
        <end position="1870"/>
    </location>
</feature>
<feature type="region of interest" description="Disordered" evidence="2">
    <location>
        <begin position="1"/>
        <end position="42"/>
    </location>
</feature>
<feature type="compositionally biased region" description="Basic and acidic residues" evidence="2">
    <location>
        <begin position="586"/>
        <end position="599"/>
    </location>
</feature>
<keyword evidence="4" id="KW-1185">Reference proteome</keyword>
<feature type="region of interest" description="Disordered" evidence="2">
    <location>
        <begin position="1569"/>
        <end position="1588"/>
    </location>
</feature>
<feature type="region of interest" description="Disordered" evidence="2">
    <location>
        <begin position="1212"/>
        <end position="1231"/>
    </location>
</feature>
<feature type="region of interest" description="Disordered" evidence="2">
    <location>
        <begin position="1088"/>
        <end position="1111"/>
    </location>
</feature>
<feature type="region of interest" description="Disordered" evidence="2">
    <location>
        <begin position="2241"/>
        <end position="2263"/>
    </location>
</feature>
<sequence>MKSSCVDKEDLPRRHASVNDNDSDAAGSTRTPIGANQYEQPWEQQKTCIEQTAADIPDKKLNKTGLKSLEEFFMQHSIKPCPFTFLTAVKNKISLSENSQIYQPVNKPNQFQEKEKMDLIKPLKVPDMKISPKVDYSSRESLLSSEEFSKKIEAIQKDEIAMKSSDRVPNRKLEFSSSSSASMFNYDNVEPMKVPEFVTNKKKDLSRDSSREKENRTKKAKKDDHPDLSAWSMNQRHVSRKEIAHSVISRKLKNDLAATHVSKDKDDTLQKKSKLKNSSLSAIKNDDEKFPKNSNAVTKTKREYKVSDSKSGTSNSDSLYSMDKGKKLHDKILIREGYKAMISVVDDHKFKDDSQISTAKTSDESRFKSHSETRASKQQNKTNLKPIDILSRDSTKKLIERQKSNKIDSKHSSEISEDLITAATSNNSAKISHTSETSKFKHFEKSQMINSRNNDESKYSENLSTTVSSHLNSSNIETKISHDFSLSDKLMDPTRISFREDNYNSNQPEFAGLVTPDVNLMIRSKRRKAYQSREHDGERNDLKSINTKASQDAEDFHLLQLKTEMNLLDSFNESLRHAIDDRIRPSIDHKETDTKKVESDSNEINEDSSNKSQRPKVVEVQTQTVNDMGTQTENTSLSQTNISNSLIYSFNASEIPHTSINAEDRYESMDRVEDMSMPNRMRAMSEISLHETTSSIKTETGTEISISTRGVTYSFNKHLDLEMAQLIKDEKQRYDKIEMLFKSREKSLNDRTKKLVKLEEQKRALRDTGQDSRVSSVKKKQRALLLKLQQEKDEMNRLKELHKIASQERKLMLQKQRDMFNPEMSTKNILNKLKRSADSHSPRKISGPMKGYDIRSNSSISSLVDSDKSMLDRSNIDFKLNLSDVAFNKDDSVLSKLDLDQSLKHCLQGNDSIDKKLSKLEASKLHKELAASKAKYDAKTRKFEEKMPKNEQLKLKSPQHDFDASLNQSATAIIDPSKSNNNQDNFTQEESISDRSKSQSDAFVEDFSQIWKSQFPGIPPESINLLDHSESLEILQVLQKVSSKKADKECLKRIHQYHAILEAKLNKRKPSRLSKAKLSESLIQNENELQQNSDGSCQYSKGPRDFQQHQHSDEYQNSLLEELDFNDSQSSLQALLRHSNLLKERNHQLLQDLVDERNLVNPDSPVQSHRDDEELGKIGNTSARSQLSLTISHQSSNDSDRSYSRSVVIRSQEDHHHHHHHQQHSGLKTSKKLEQILRAREATLVSRRNCVDEWMAWHARLRDEEHRVARMEQAAFKLVSATSHALNHNETTISSDTSDVEGRIELLTQKLADRRVEMARLKKEARKQAKQRLRTLEANLLTQIKKYDVTIHEMRKKLEQKKVKDSEKLAIESKIVGDFKVPEIPIKKIQEIYKNSDLLKSKSDLDVISDRLNKVDGAKVKSSSDVLKLKIPPIYDEERESSEKSYKSKSNSEEVFTQKNIINDVRRSSSQSSNISEDIPSEIQSVESQSESILTAKTSEAASSRVSEISKDQNKESIIEEEMVPLDDSSIIFSKKLDNIHINNKELNDDIHTLENDFKELTEMMSNFSKKSDTKNKSSKSRKLSVASDKSTLKDISETLTASGSNEKSHTDSDLQQRIKKIMKDVVPETEELVTSIEELNKKEKSLEIPVELDNTIASEDINKIPEKSATEVLSQKTESLSSVDELIERALDTPTESISSAVDDQQDSIVESFSGSQLIQLKLSKLPGESIYSHMDDSKSEKNDDAQVDQESFSSKHEKSGSVLESKEKSELQIQTAMDEIPTEIHTSMTQEITENQVSFGENDEIENKSSESKVQLSGNKSPTLQKLCNSISEKLSDKEEDEESDEPPSKRASPIGQEDRDSEISIAKNSISENNWTLSDSFEVHGFKEPNDSKQAHKPEEKLSEVPQSNEQVEQKPTAVTTSYVPQNLISVMDDSHYFMPKGESTNIHDTFVLKLDDSTDTRIGICSAEFNDILEIIERETKLDGADLMTEPVAIIDPLLLSMQADMLSQAMPAANYMEFAPIQTAVITEEPSVIEEIEAQKEAQNNDSIVEDLSNHNSLSDKDADFPQIEIGTKIEIVDAIQTPLVEDNVISKHEDAKDFSEEDRRSSDGEQLDNLIEVAEGQLDTFEKITENKKNEINSTNLKNQMNITANHTLEVIKDPGYEDISEESLEVSDILDKSGSKTNQRPKKYNNIPEKYVIRSKSDEVLRILDELSVKNRNAQLNDKNNALNKIEEKDEVAKSIAPPTSPDKTEESLAVDSLEVKVKEKLMEIENKRQSSDEQQNQEDSLKVPSEQSGLDTPTGISDIDVDSPRDQNENSRLDIDALDDDLLSDNSIIKKNEAKTEFRTTPVGVSSEKDIEAMIDKLRASLDQPGLEVAELEAKLLQIENLQIELEIKKLEAEEVEVSYYVREIPNKPPPPYTPPGVVRISGTHASPSPPPLVIPSNIDELVAITERATSFLHDARKRGEDINQLSAPSEICELFGDSISDELFKRDRRVYNSFLFDLCKELVVEMYRPEHETPGPTWTKPSVKSKPVLKLPKSLDELNEYVAKEAATLFGFKTKLQRENMVMRWSRKRRDRVDELLAKEAQAEEKEWTKFHHDELDVKNELTSTIFDSLIMDTVSCIKAAYAKKYKLSKT</sequence>
<protein>
    <recommendedName>
        <fullName evidence="5">Centrosome-associated protein 350</fullName>
    </recommendedName>
</protein>
<feature type="coiled-coil region" evidence="1">
    <location>
        <begin position="1304"/>
        <end position="1346"/>
    </location>
</feature>
<feature type="compositionally biased region" description="Polar residues" evidence="2">
    <location>
        <begin position="1814"/>
        <end position="1833"/>
    </location>
</feature>
<feature type="coiled-coil region" evidence="1">
    <location>
        <begin position="748"/>
        <end position="808"/>
    </location>
</feature>
<feature type="compositionally biased region" description="Basic and acidic residues" evidence="2">
    <location>
        <begin position="199"/>
        <end position="227"/>
    </location>
</feature>